<reference evidence="7" key="4">
    <citation type="submission" date="2025-08" db="UniProtKB">
        <authorList>
            <consortium name="Ensembl"/>
        </authorList>
    </citation>
    <scope>IDENTIFICATION</scope>
</reference>
<keyword evidence="2 5" id="KW-0812">Transmembrane</keyword>
<dbReference type="SMART" id="SM00409">
    <property type="entry name" value="IG"/>
    <property type="match status" value="1"/>
</dbReference>
<reference evidence="8" key="1">
    <citation type="journal article" date="2014" name="Science">
        <title>Nonhuman genetics. Genomic basis for the convergent evolution of electric organs.</title>
        <authorList>
            <person name="Gallant J.R."/>
            <person name="Traeger L.L."/>
            <person name="Volkening J.D."/>
            <person name="Moffett H."/>
            <person name="Chen P.H."/>
            <person name="Novina C.D."/>
            <person name="Phillips G.N.Jr."/>
            <person name="Anand R."/>
            <person name="Wells G.B."/>
            <person name="Pinch M."/>
            <person name="Guth R."/>
            <person name="Unguez G.A."/>
            <person name="Albert J.S."/>
            <person name="Zakon H.H."/>
            <person name="Samanta M.P."/>
            <person name="Sussman M.R."/>
        </authorList>
    </citation>
    <scope>NUCLEOTIDE SEQUENCE [LARGE SCALE GENOMIC DNA]</scope>
</reference>
<dbReference type="Proteomes" id="UP000314983">
    <property type="component" value="Chromosome 16"/>
</dbReference>
<sequence length="176" mass="19398">MVGCQLYIVVFFASSYIGAITAVTGYTGQSVQIRCPYESGYETHTKYLCRGPCSILSLTSKDIPVQSGSVNKDERFSLNDDTAARVFTVTITDLRSEDGGTYWCAIQRTLRDIYTEVELLLFTLKDLSASSHCLTVCPVDDVCGLDSYVFNSVSQNQTPEADTELDDENIHIGTTD</sequence>
<organism evidence="7 8">
    <name type="scientific">Electrophorus electricus</name>
    <name type="common">Electric eel</name>
    <name type="synonym">Gymnotus electricus</name>
    <dbReference type="NCBI Taxonomy" id="8005"/>
    <lineage>
        <taxon>Eukaryota</taxon>
        <taxon>Metazoa</taxon>
        <taxon>Chordata</taxon>
        <taxon>Craniata</taxon>
        <taxon>Vertebrata</taxon>
        <taxon>Euteleostomi</taxon>
        <taxon>Actinopterygii</taxon>
        <taxon>Neopterygii</taxon>
        <taxon>Teleostei</taxon>
        <taxon>Ostariophysi</taxon>
        <taxon>Gymnotiformes</taxon>
        <taxon>Gymnotoidei</taxon>
        <taxon>Gymnotidae</taxon>
        <taxon>Electrophorus</taxon>
    </lineage>
</organism>
<comment type="subcellular location">
    <subcellularLocation>
        <location evidence="1">Membrane</location>
    </subcellularLocation>
</comment>
<keyword evidence="5" id="KW-1133">Transmembrane helix</keyword>
<dbReference type="Pfam" id="PF07686">
    <property type="entry name" value="V-set"/>
    <property type="match status" value="1"/>
</dbReference>
<dbReference type="SUPFAM" id="SSF48726">
    <property type="entry name" value="Immunoglobulin"/>
    <property type="match status" value="1"/>
</dbReference>
<dbReference type="CDD" id="cd05716">
    <property type="entry name" value="IgV_pIgR_like"/>
    <property type="match status" value="1"/>
</dbReference>
<dbReference type="OMA" id="CAPEMTI"/>
<dbReference type="STRING" id="8005.ENSEEEP00000043382"/>
<evidence type="ECO:0000313" key="7">
    <source>
        <dbReference type="Ensembl" id="ENSEEEP00000043382.2"/>
    </source>
</evidence>
<evidence type="ECO:0000256" key="4">
    <source>
        <dbReference type="SAM" id="MobiDB-lite"/>
    </source>
</evidence>
<evidence type="ECO:0000313" key="8">
    <source>
        <dbReference type="Proteomes" id="UP000314983"/>
    </source>
</evidence>
<evidence type="ECO:0000256" key="1">
    <source>
        <dbReference type="ARBA" id="ARBA00004370"/>
    </source>
</evidence>
<evidence type="ECO:0000256" key="3">
    <source>
        <dbReference type="ARBA" id="ARBA00023136"/>
    </source>
</evidence>
<name>A0A4W4GX14_ELEEL</name>
<dbReference type="PANTHER" id="PTHR11860:SF118">
    <property type="entry name" value="CMRF35-LIKE MOLECULE 3-RELATED"/>
    <property type="match status" value="1"/>
</dbReference>
<proteinExistence type="predicted"/>
<feature type="region of interest" description="Disordered" evidence="4">
    <location>
        <begin position="156"/>
        <end position="176"/>
    </location>
</feature>
<reference evidence="8" key="2">
    <citation type="journal article" date="2017" name="Sci. Adv.">
        <title>A tail of two voltages: Proteomic comparison of the three electric organs of the electric eel.</title>
        <authorList>
            <person name="Traeger L.L."/>
            <person name="Sabat G."/>
            <person name="Barrett-Wilt G.A."/>
            <person name="Wells G.B."/>
            <person name="Sussman M.R."/>
        </authorList>
    </citation>
    <scope>NUCLEOTIDE SEQUENCE [LARGE SCALE GENOMIC DNA]</scope>
</reference>
<dbReference type="PANTHER" id="PTHR11860">
    <property type="entry name" value="POLYMERIC-IMMUNOGLOBULIN RECEPTOR"/>
    <property type="match status" value="1"/>
</dbReference>
<reference evidence="7" key="3">
    <citation type="submission" date="2020-05" db="EMBL/GenBank/DDBJ databases">
        <title>Electrophorus electricus (electric eel) genome, fEleEle1, primary haplotype.</title>
        <authorList>
            <person name="Myers G."/>
            <person name="Meyer A."/>
            <person name="Fedrigo O."/>
            <person name="Formenti G."/>
            <person name="Rhie A."/>
            <person name="Tracey A."/>
            <person name="Sims Y."/>
            <person name="Jarvis E.D."/>
        </authorList>
    </citation>
    <scope>NUCLEOTIDE SEQUENCE [LARGE SCALE GENOMIC DNA]</scope>
</reference>
<dbReference type="Ensembl" id="ENSEEET00000043880.2">
    <property type="protein sequence ID" value="ENSEEEP00000043382.2"/>
    <property type="gene ID" value="ENSEEEG00000020498.2"/>
</dbReference>
<protein>
    <recommendedName>
        <fullName evidence="6">Immunoglobulin domain-containing protein</fullName>
    </recommendedName>
</protein>
<feature type="domain" description="Immunoglobulin" evidence="6">
    <location>
        <begin position="20"/>
        <end position="122"/>
    </location>
</feature>
<dbReference type="GO" id="GO:0005886">
    <property type="term" value="C:plasma membrane"/>
    <property type="evidence" value="ECO:0007669"/>
    <property type="project" value="TreeGrafter"/>
</dbReference>
<reference evidence="7" key="5">
    <citation type="submission" date="2025-09" db="UniProtKB">
        <authorList>
            <consortium name="Ensembl"/>
        </authorList>
    </citation>
    <scope>IDENTIFICATION</scope>
</reference>
<dbReference type="GeneTree" id="ENSGT00950000182977"/>
<feature type="transmembrane region" description="Helical" evidence="5">
    <location>
        <begin position="6"/>
        <end position="26"/>
    </location>
</feature>
<dbReference type="InterPro" id="IPR013106">
    <property type="entry name" value="Ig_V-set"/>
</dbReference>
<keyword evidence="3 5" id="KW-0472">Membrane</keyword>
<dbReference type="InterPro" id="IPR036179">
    <property type="entry name" value="Ig-like_dom_sf"/>
</dbReference>
<evidence type="ECO:0000259" key="6">
    <source>
        <dbReference type="SMART" id="SM00409"/>
    </source>
</evidence>
<dbReference type="GO" id="GO:0004888">
    <property type="term" value="F:transmembrane signaling receptor activity"/>
    <property type="evidence" value="ECO:0007669"/>
    <property type="project" value="TreeGrafter"/>
</dbReference>
<dbReference type="InterPro" id="IPR050671">
    <property type="entry name" value="CD300_family_receptors"/>
</dbReference>
<dbReference type="InterPro" id="IPR003599">
    <property type="entry name" value="Ig_sub"/>
</dbReference>
<dbReference type="Gene3D" id="2.60.40.10">
    <property type="entry name" value="Immunoglobulins"/>
    <property type="match status" value="1"/>
</dbReference>
<evidence type="ECO:0000256" key="5">
    <source>
        <dbReference type="SAM" id="Phobius"/>
    </source>
</evidence>
<keyword evidence="8" id="KW-1185">Reference proteome</keyword>
<dbReference type="InterPro" id="IPR013783">
    <property type="entry name" value="Ig-like_fold"/>
</dbReference>
<dbReference type="AlphaFoldDB" id="A0A4W4GX14"/>
<evidence type="ECO:0000256" key="2">
    <source>
        <dbReference type="ARBA" id="ARBA00022692"/>
    </source>
</evidence>
<accession>A0A4W4GX14</accession>